<keyword evidence="1" id="KW-0175">Coiled coil</keyword>
<feature type="coiled-coil region" evidence="1">
    <location>
        <begin position="331"/>
        <end position="453"/>
    </location>
</feature>
<organism evidence="2 3">
    <name type="scientific">Methylosinus sporium</name>
    <dbReference type="NCBI Taxonomy" id="428"/>
    <lineage>
        <taxon>Bacteria</taxon>
        <taxon>Pseudomonadati</taxon>
        <taxon>Pseudomonadota</taxon>
        <taxon>Alphaproteobacteria</taxon>
        <taxon>Hyphomicrobiales</taxon>
        <taxon>Methylocystaceae</taxon>
        <taxon>Methylosinus</taxon>
    </lineage>
</organism>
<evidence type="ECO:0000313" key="3">
    <source>
        <dbReference type="Proteomes" id="UP000245137"/>
    </source>
</evidence>
<dbReference type="OrthoDB" id="7854479at2"/>
<evidence type="ECO:0000256" key="1">
    <source>
        <dbReference type="SAM" id="Coils"/>
    </source>
</evidence>
<gene>
    <name evidence="2" type="ORF">C5689_03040</name>
</gene>
<reference evidence="2 3" key="1">
    <citation type="journal article" date="2018" name="Appl. Microbiol. Biotechnol.">
        <title>Co-cultivation of the strictly anaerobic methanogen Methanosarcina barkeri with aerobic methanotrophs in an oxygen-limited membrane bioreactor.</title>
        <authorList>
            <person name="In 't Zandt M.H."/>
            <person name="van den Bosch T.J.M."/>
            <person name="Rijkers R."/>
            <person name="van Kessel M.A.H.J."/>
            <person name="Jetten M.S.M."/>
            <person name="Welte C.U."/>
        </authorList>
    </citation>
    <scope>NUCLEOTIDE SEQUENCE [LARGE SCALE GENOMIC DNA]</scope>
    <source>
        <strain evidence="2 3">DSM 17706</strain>
    </source>
</reference>
<dbReference type="AlphaFoldDB" id="A0A2U1SV58"/>
<dbReference type="Proteomes" id="UP000245137">
    <property type="component" value="Unassembled WGS sequence"/>
</dbReference>
<protein>
    <submittedName>
        <fullName evidence="2">Uncharacterized protein</fullName>
    </submittedName>
</protein>
<sequence length="536" mass="61396">MDNIVSVTTDNSDNIQDIRSSIAPPPMMKSVIGFGSCYIEHILAEIGHLVDGKHIWRATIPSLASSKLKLRSRFLPLKEASDFLTRETEKQITDLLRESDADAFLFDVAGDYLTAHIAVGDSIFPDFRTGVFAEKWPDLSLDDIPEMKGHKLIWADCEHYWNMWKYYFDKLYHDILQQKIYGGQKVIFLCHFLSELALVKGEPEPFKEFIHIRRRNARLADVYDFLSNYSGVRMIRISEEICFGSRFAPYGGPWEFHPDKEFYCIARRELLNELSPGSGLAERYLHEWLAANGRERTRAYSDREDAQQGLERVARDAEVLRGELAASHAALADRESRRAEAERIAENAKGDAESLRAELVAAHAALAERESRRAETERIAEEAKRDAEGLRAELAAAGVTLGELENQRARAERREEEAKRDAEALRDAAARRDEELTERNLALERETRRLRDELLRLTPVFDRSSGEAGNDFIKEAIRRVKAKWRLKREAARLRRAKFDEAAYLRLYPDVAQTNLGPTFHYAAHGREEGRIASFRD</sequence>
<dbReference type="RefSeq" id="WP_108915791.1">
    <property type="nucleotide sequence ID" value="NZ_BGJY01000001.1"/>
</dbReference>
<comment type="caution">
    <text evidence="2">The sequence shown here is derived from an EMBL/GenBank/DDBJ whole genome shotgun (WGS) entry which is preliminary data.</text>
</comment>
<name>A0A2U1SV58_METSR</name>
<dbReference type="EMBL" id="PUIV01000002">
    <property type="protein sequence ID" value="PWB95505.1"/>
    <property type="molecule type" value="Genomic_DNA"/>
</dbReference>
<accession>A0A2U1SV58</accession>
<keyword evidence="3" id="KW-1185">Reference proteome</keyword>
<proteinExistence type="predicted"/>
<evidence type="ECO:0000313" key="2">
    <source>
        <dbReference type="EMBL" id="PWB95505.1"/>
    </source>
</evidence>